<reference evidence="1 2" key="1">
    <citation type="journal article" date="2024" name="G3 (Bethesda)">
        <title>Genome assembly of Hibiscus sabdariffa L. provides insights into metabolisms of medicinal natural products.</title>
        <authorList>
            <person name="Kim T."/>
        </authorList>
    </citation>
    <scope>NUCLEOTIDE SEQUENCE [LARGE SCALE GENOMIC DNA]</scope>
    <source>
        <strain evidence="1">TK-2024</strain>
        <tissue evidence="1">Old leaves</tissue>
    </source>
</reference>
<accession>A0ABR2BCJ5</accession>
<organism evidence="1 2">
    <name type="scientific">Hibiscus sabdariffa</name>
    <name type="common">roselle</name>
    <dbReference type="NCBI Taxonomy" id="183260"/>
    <lineage>
        <taxon>Eukaryota</taxon>
        <taxon>Viridiplantae</taxon>
        <taxon>Streptophyta</taxon>
        <taxon>Embryophyta</taxon>
        <taxon>Tracheophyta</taxon>
        <taxon>Spermatophyta</taxon>
        <taxon>Magnoliopsida</taxon>
        <taxon>eudicotyledons</taxon>
        <taxon>Gunneridae</taxon>
        <taxon>Pentapetalae</taxon>
        <taxon>rosids</taxon>
        <taxon>malvids</taxon>
        <taxon>Malvales</taxon>
        <taxon>Malvaceae</taxon>
        <taxon>Malvoideae</taxon>
        <taxon>Hibiscus</taxon>
    </lineage>
</organism>
<keyword evidence="2" id="KW-1185">Reference proteome</keyword>
<dbReference type="EMBL" id="JBBPBM010000139">
    <property type="protein sequence ID" value="KAK8504600.1"/>
    <property type="molecule type" value="Genomic_DNA"/>
</dbReference>
<evidence type="ECO:0000313" key="2">
    <source>
        <dbReference type="Proteomes" id="UP001472677"/>
    </source>
</evidence>
<dbReference type="Proteomes" id="UP001472677">
    <property type="component" value="Unassembled WGS sequence"/>
</dbReference>
<name>A0ABR2BCJ5_9ROSI</name>
<gene>
    <name evidence="1" type="ORF">V6N12_017141</name>
</gene>
<proteinExistence type="predicted"/>
<comment type="caution">
    <text evidence="1">The sequence shown here is derived from an EMBL/GenBank/DDBJ whole genome shotgun (WGS) entry which is preliminary data.</text>
</comment>
<protein>
    <submittedName>
        <fullName evidence="1">Uncharacterized protein</fullName>
    </submittedName>
</protein>
<evidence type="ECO:0000313" key="1">
    <source>
        <dbReference type="EMBL" id="KAK8504600.1"/>
    </source>
</evidence>
<sequence length="73" mass="7971">MELKMGNAFSFNKSSPWLLVSRVFCNRTSCQPIGAVARDYIGMVVACYARCVASVHHPKLVEVQAMIAAPVLS</sequence>